<evidence type="ECO:0000313" key="3">
    <source>
        <dbReference type="RefSeq" id="XP_021810050.1"/>
    </source>
</evidence>
<accession>A0A6P5RZ65</accession>
<keyword evidence="2" id="KW-1185">Reference proteome</keyword>
<protein>
    <submittedName>
        <fullName evidence="3">Uncharacterized protein LOC110753447</fullName>
    </submittedName>
</protein>
<dbReference type="PANTHER" id="PTHR34949:SF3">
    <property type="entry name" value="OS08G0244100 PROTEIN"/>
    <property type="match status" value="1"/>
</dbReference>
<evidence type="ECO:0000313" key="2">
    <source>
        <dbReference type="Proteomes" id="UP000515124"/>
    </source>
</evidence>
<keyword evidence="1" id="KW-0812">Transmembrane</keyword>
<gene>
    <name evidence="3" type="primary">LOC110753447</name>
</gene>
<feature type="transmembrane region" description="Helical" evidence="1">
    <location>
        <begin position="28"/>
        <end position="45"/>
    </location>
</feature>
<keyword evidence="1" id="KW-1133">Transmembrane helix</keyword>
<sequence length="357" mass="40470">MMVASSFDLWKKDVFFPAAEEVQESVDMYVSFCFSLVLIILGYIFHSALKMCNLLEIFQLCGCAAGFEFQFNGGFWVLVFLEEFEKAVRLSYGQRGDDHTTARHKQFIAAIENQISHVETALRESFSVEGKQPLRWVHLDEEESDDFAAFLSGTPQSMLCAKNEYVELGPSVKSSEENDFRRKDVDLKSNAACSRDISDEIKGVKDVITISKNPNFVMEVKGKEIAGMRDDIIYDADRTTSTRKACSSPNFGELRIIIADEVKHRQKLIPGCEDTPKEKGSKLVFWKQRCAQLHQVTAAVNLFNQLFGRVGASQKQVQSPQKQWQTPLRLHNRCSVQATLGLMLTVFLLVPFVFYSN</sequence>
<dbReference type="RefSeq" id="XP_021810050.1">
    <property type="nucleotide sequence ID" value="XM_021954358.1"/>
</dbReference>
<dbReference type="KEGG" id="pavi:110753447"/>
<dbReference type="AlphaFoldDB" id="A0A6P5RZ65"/>
<feature type="transmembrane region" description="Helical" evidence="1">
    <location>
        <begin position="336"/>
        <end position="355"/>
    </location>
</feature>
<keyword evidence="1" id="KW-0472">Membrane</keyword>
<organism evidence="2 3">
    <name type="scientific">Prunus avium</name>
    <name type="common">Cherry</name>
    <name type="synonym">Cerasus avium</name>
    <dbReference type="NCBI Taxonomy" id="42229"/>
    <lineage>
        <taxon>Eukaryota</taxon>
        <taxon>Viridiplantae</taxon>
        <taxon>Streptophyta</taxon>
        <taxon>Embryophyta</taxon>
        <taxon>Tracheophyta</taxon>
        <taxon>Spermatophyta</taxon>
        <taxon>Magnoliopsida</taxon>
        <taxon>eudicotyledons</taxon>
        <taxon>Gunneridae</taxon>
        <taxon>Pentapetalae</taxon>
        <taxon>rosids</taxon>
        <taxon>fabids</taxon>
        <taxon>Rosales</taxon>
        <taxon>Rosaceae</taxon>
        <taxon>Amygdaloideae</taxon>
        <taxon>Amygdaleae</taxon>
        <taxon>Prunus</taxon>
    </lineage>
</organism>
<reference evidence="3" key="1">
    <citation type="submission" date="2025-08" db="UniProtKB">
        <authorList>
            <consortium name="RefSeq"/>
        </authorList>
    </citation>
    <scope>IDENTIFICATION</scope>
</reference>
<proteinExistence type="predicted"/>
<dbReference type="Proteomes" id="UP000515124">
    <property type="component" value="Unplaced"/>
</dbReference>
<dbReference type="PANTHER" id="PTHR34949">
    <property type="entry name" value="OS05G0443700 PROTEIN"/>
    <property type="match status" value="1"/>
</dbReference>
<dbReference type="GeneID" id="110753447"/>
<name>A0A6P5RZ65_PRUAV</name>
<evidence type="ECO:0000256" key="1">
    <source>
        <dbReference type="SAM" id="Phobius"/>
    </source>
</evidence>